<evidence type="ECO:0000313" key="2">
    <source>
        <dbReference type="Proteomes" id="UP001328733"/>
    </source>
</evidence>
<proteinExistence type="predicted"/>
<dbReference type="RefSeq" id="WP_332866247.1">
    <property type="nucleotide sequence ID" value="NZ_JBAFSM010000034.1"/>
</dbReference>
<accession>A0AAW9QLT8</accession>
<dbReference type="Pfam" id="PF01724">
    <property type="entry name" value="DUF29"/>
    <property type="match status" value="1"/>
</dbReference>
<comment type="caution">
    <text evidence="1">The sequence shown here is derived from an EMBL/GenBank/DDBJ whole genome shotgun (WGS) entry which is preliminary data.</text>
</comment>
<dbReference type="PANTHER" id="PTHR34235">
    <property type="entry name" value="SLR1203 PROTEIN-RELATED"/>
    <property type="match status" value="1"/>
</dbReference>
<sequence>MTTKAVSHFKDLYEKDFVAWADETAEQLRRGEIDGLDWEHIIEEIEGLGTSERRKVDSYLAQLLIHLLLYQYWESEREWCARGWKDEIGNFRLELEFSLESRTLYNYFLQKIDIVYPKSVRRVIEKSELPASTFPETCPFTPEQLLDNQFFPPV</sequence>
<reference evidence="1 2" key="1">
    <citation type="submission" date="2024-01" db="EMBL/GenBank/DDBJ databases">
        <title>Genomic insights into the taxonomy and metabolism of the cyanobacterium Pannus brasiliensis CCIBt3594.</title>
        <authorList>
            <person name="Machado M."/>
            <person name="Botero N.B."/>
            <person name="Andreote A.P.D."/>
            <person name="Feitosa A.M.T."/>
            <person name="Popin R."/>
            <person name="Sivonen K."/>
            <person name="Fiore M.F."/>
        </authorList>
    </citation>
    <scope>NUCLEOTIDE SEQUENCE [LARGE SCALE GENOMIC DNA]</scope>
    <source>
        <strain evidence="1 2">CCIBt3594</strain>
    </source>
</reference>
<protein>
    <submittedName>
        <fullName evidence="1">DUF29 domain-containing protein</fullName>
    </submittedName>
</protein>
<organism evidence="1 2">
    <name type="scientific">Pannus brasiliensis CCIBt3594</name>
    <dbReference type="NCBI Taxonomy" id="1427578"/>
    <lineage>
        <taxon>Bacteria</taxon>
        <taxon>Bacillati</taxon>
        <taxon>Cyanobacteriota</taxon>
        <taxon>Cyanophyceae</taxon>
        <taxon>Oscillatoriophycideae</taxon>
        <taxon>Chroococcales</taxon>
        <taxon>Microcystaceae</taxon>
        <taxon>Pannus</taxon>
    </lineage>
</organism>
<dbReference type="InterPro" id="IPR002636">
    <property type="entry name" value="DUF29"/>
</dbReference>
<evidence type="ECO:0000313" key="1">
    <source>
        <dbReference type="EMBL" id="MEG3438765.1"/>
    </source>
</evidence>
<dbReference type="AlphaFoldDB" id="A0AAW9QLT8"/>
<keyword evidence="2" id="KW-1185">Reference proteome</keyword>
<dbReference type="Gene3D" id="1.20.1220.20">
    <property type="entry name" value="Uncharcterised protein PF01724"/>
    <property type="match status" value="1"/>
</dbReference>
<dbReference type="PANTHER" id="PTHR34235:SF3">
    <property type="entry name" value="SLR1203 PROTEIN"/>
    <property type="match status" value="1"/>
</dbReference>
<dbReference type="EMBL" id="JBAFSM010000034">
    <property type="protein sequence ID" value="MEG3438765.1"/>
    <property type="molecule type" value="Genomic_DNA"/>
</dbReference>
<name>A0AAW9QLT8_9CHRO</name>
<gene>
    <name evidence="1" type="ORF">V0288_16680</name>
</gene>
<dbReference type="Proteomes" id="UP001328733">
    <property type="component" value="Unassembled WGS sequence"/>
</dbReference>